<dbReference type="Proteomes" id="UP000199700">
    <property type="component" value="Chromosome"/>
</dbReference>
<dbReference type="AlphaFoldDB" id="A0A1H1NU47"/>
<keyword evidence="2" id="KW-1185">Reference proteome</keyword>
<gene>
    <name evidence="1" type="ORF">SAMN04489751_1045</name>
</gene>
<evidence type="ECO:0000313" key="1">
    <source>
        <dbReference type="EMBL" id="SDS02310.1"/>
    </source>
</evidence>
<dbReference type="STRING" id="629680.SAMN04489751_1045"/>
<evidence type="ECO:0000313" key="2">
    <source>
        <dbReference type="Proteomes" id="UP000199700"/>
    </source>
</evidence>
<protein>
    <submittedName>
        <fullName evidence="1">Uncharacterized protein</fullName>
    </submittedName>
</protein>
<sequence>MNTNDTEQMHAQIDRFDRIQESVDASAFADAVIGEFTELGNSQTFEATLAEDPLIRAVADVTPNGDIASVDVFVSRDGHRISKMEVTTGSGLWQAMDVWLRDLRETWIEE</sequence>
<proteinExistence type="predicted"/>
<dbReference type="EMBL" id="LT629739">
    <property type="protein sequence ID" value="SDS02310.1"/>
    <property type="molecule type" value="Genomic_DNA"/>
</dbReference>
<reference evidence="1" key="1">
    <citation type="submission" date="2016-10" db="EMBL/GenBank/DDBJ databases">
        <authorList>
            <person name="Varghese N."/>
            <person name="Submissions S."/>
        </authorList>
    </citation>
    <scope>NUCLEOTIDE SEQUENCE [LARGE SCALE GENOMIC DNA]</scope>
    <source>
        <strain evidence="1">DSM 22082</strain>
    </source>
</reference>
<dbReference type="RefSeq" id="WP_092103767.1">
    <property type="nucleotide sequence ID" value="NZ_LT629739.1"/>
</dbReference>
<accession>A0A1H1NU47</accession>
<dbReference type="OrthoDB" id="9899325at2"/>
<organism evidence="1 2">
    <name type="scientific">Brevibacterium sandarakinum</name>
    <dbReference type="NCBI Taxonomy" id="629680"/>
    <lineage>
        <taxon>Bacteria</taxon>
        <taxon>Bacillati</taxon>
        <taxon>Actinomycetota</taxon>
        <taxon>Actinomycetes</taxon>
        <taxon>Micrococcales</taxon>
        <taxon>Brevibacteriaceae</taxon>
        <taxon>Brevibacterium</taxon>
    </lineage>
</organism>
<name>A0A1H1NU47_BRESA</name>